<dbReference type="SUPFAM" id="SSF50475">
    <property type="entry name" value="FMN-binding split barrel"/>
    <property type="match status" value="1"/>
</dbReference>
<dbReference type="RefSeq" id="WP_188808771.1">
    <property type="nucleotide sequence ID" value="NZ_BAAAWV010000001.1"/>
</dbReference>
<keyword evidence="2" id="KW-1185">Reference proteome</keyword>
<name>A0ABQ1X9Q2_9MICC</name>
<dbReference type="EMBL" id="BMKU01000001">
    <property type="protein sequence ID" value="GGG84795.1"/>
    <property type="molecule type" value="Genomic_DNA"/>
</dbReference>
<reference evidence="2" key="1">
    <citation type="journal article" date="2019" name="Int. J. Syst. Evol. Microbiol.">
        <title>The Global Catalogue of Microorganisms (GCM) 10K type strain sequencing project: providing services to taxonomists for standard genome sequencing and annotation.</title>
        <authorList>
            <consortium name="The Broad Institute Genomics Platform"/>
            <consortium name="The Broad Institute Genome Sequencing Center for Infectious Disease"/>
            <person name="Wu L."/>
            <person name="Ma J."/>
        </authorList>
    </citation>
    <scope>NUCLEOTIDE SEQUENCE [LARGE SCALE GENOMIC DNA]</scope>
    <source>
        <strain evidence="2">CGMCC 1.1927</strain>
    </source>
</reference>
<gene>
    <name evidence="1" type="ORF">GCM10011577_03070</name>
</gene>
<dbReference type="Pfam" id="PF12900">
    <property type="entry name" value="Pyridox_ox_2"/>
    <property type="match status" value="1"/>
</dbReference>
<dbReference type="Gene3D" id="2.30.110.10">
    <property type="entry name" value="Electron Transport, Fmn-binding Protein, Chain A"/>
    <property type="match status" value="1"/>
</dbReference>
<proteinExistence type="predicted"/>
<accession>A0ABQ1X9Q2</accession>
<evidence type="ECO:0000313" key="1">
    <source>
        <dbReference type="EMBL" id="GGG84795.1"/>
    </source>
</evidence>
<evidence type="ECO:0000313" key="2">
    <source>
        <dbReference type="Proteomes" id="UP000596938"/>
    </source>
</evidence>
<protein>
    <submittedName>
        <fullName evidence="1">DNA-binding protein</fullName>
    </submittedName>
</protein>
<dbReference type="GO" id="GO:0003677">
    <property type="term" value="F:DNA binding"/>
    <property type="evidence" value="ECO:0007669"/>
    <property type="project" value="UniProtKB-KW"/>
</dbReference>
<dbReference type="Proteomes" id="UP000596938">
    <property type="component" value="Unassembled WGS sequence"/>
</dbReference>
<sequence length="156" mass="16841">MTDKKIAPDAEILDSDECWRLLEQTSIGRLGVVVDGQPDVFPVSFKRDGEGLVFRTGSGTKLQAIEANSMVALEADSVSAEFGLAWSVVVKGEAVQDDAASPALNETRRGLFPWQGVGQDHLIRIIPQSVTGRRFTLSATGTWQTPLNEATRAGLE</sequence>
<keyword evidence="1" id="KW-0238">DNA-binding</keyword>
<comment type="caution">
    <text evidence="1">The sequence shown here is derived from an EMBL/GenBank/DDBJ whole genome shotgun (WGS) entry which is preliminary data.</text>
</comment>
<dbReference type="InterPro" id="IPR012349">
    <property type="entry name" value="Split_barrel_FMN-bd"/>
</dbReference>
<organism evidence="1 2">
    <name type="scientific">Pseudarthrobacter polychromogenes</name>
    <dbReference type="NCBI Taxonomy" id="1676"/>
    <lineage>
        <taxon>Bacteria</taxon>
        <taxon>Bacillati</taxon>
        <taxon>Actinomycetota</taxon>
        <taxon>Actinomycetes</taxon>
        <taxon>Micrococcales</taxon>
        <taxon>Micrococcaceae</taxon>
        <taxon>Pseudarthrobacter</taxon>
    </lineage>
</organism>
<dbReference type="InterPro" id="IPR024747">
    <property type="entry name" value="Pyridox_Oxase-rel"/>
</dbReference>